<organism evidence="1 2">
    <name type="scientific">Rotaria socialis</name>
    <dbReference type="NCBI Taxonomy" id="392032"/>
    <lineage>
        <taxon>Eukaryota</taxon>
        <taxon>Metazoa</taxon>
        <taxon>Spiralia</taxon>
        <taxon>Gnathifera</taxon>
        <taxon>Rotifera</taxon>
        <taxon>Eurotatoria</taxon>
        <taxon>Bdelloidea</taxon>
        <taxon>Philodinida</taxon>
        <taxon>Philodinidae</taxon>
        <taxon>Rotaria</taxon>
    </lineage>
</organism>
<dbReference type="EMBL" id="CAJOBR010088925">
    <property type="protein sequence ID" value="CAF5137451.1"/>
    <property type="molecule type" value="Genomic_DNA"/>
</dbReference>
<sequence length="69" mass="7595">MTNTVEALEESGVCLESIWPYNISQLNTKPSAEIYSDAKGHKIIDALQVDVDLTEMKSCLAQGFPFVFG</sequence>
<proteinExistence type="predicted"/>
<evidence type="ECO:0000313" key="1">
    <source>
        <dbReference type="EMBL" id="CAF5137451.1"/>
    </source>
</evidence>
<dbReference type="Proteomes" id="UP000663848">
    <property type="component" value="Unassembled WGS sequence"/>
</dbReference>
<dbReference type="SUPFAM" id="SSF54001">
    <property type="entry name" value="Cysteine proteinases"/>
    <property type="match status" value="1"/>
</dbReference>
<protein>
    <submittedName>
        <fullName evidence="1">Uncharacterized protein</fullName>
    </submittedName>
</protein>
<name>A0A822FUE6_9BILA</name>
<dbReference type="InterPro" id="IPR038765">
    <property type="entry name" value="Papain-like_cys_pep_sf"/>
</dbReference>
<dbReference type="Gene3D" id="3.90.70.10">
    <property type="entry name" value="Cysteine proteinases"/>
    <property type="match status" value="1"/>
</dbReference>
<accession>A0A822FUE6</accession>
<reference evidence="1" key="1">
    <citation type="submission" date="2021-02" db="EMBL/GenBank/DDBJ databases">
        <authorList>
            <person name="Nowell W R."/>
        </authorList>
    </citation>
    <scope>NUCLEOTIDE SEQUENCE</scope>
</reference>
<evidence type="ECO:0000313" key="2">
    <source>
        <dbReference type="Proteomes" id="UP000663848"/>
    </source>
</evidence>
<gene>
    <name evidence="1" type="ORF">QYT958_LOCUS47399</name>
</gene>
<feature type="non-terminal residue" evidence="1">
    <location>
        <position position="69"/>
    </location>
</feature>
<dbReference type="AlphaFoldDB" id="A0A822FUE6"/>
<comment type="caution">
    <text evidence="1">The sequence shown here is derived from an EMBL/GenBank/DDBJ whole genome shotgun (WGS) entry which is preliminary data.</text>
</comment>